<proteinExistence type="predicted"/>
<reference evidence="2" key="1">
    <citation type="submission" date="2021-04" db="EMBL/GenBank/DDBJ databases">
        <title>Genome based classification of Actinospica acidithermotolerans sp. nov., an actinobacterium isolated from an Indonesian hot spring.</title>
        <authorList>
            <person name="Kusuma A.B."/>
            <person name="Putra K.E."/>
            <person name="Nafisah S."/>
            <person name="Loh J."/>
            <person name="Nouioui I."/>
            <person name="Goodfellow M."/>
        </authorList>
    </citation>
    <scope>NUCLEOTIDE SEQUENCE</scope>
    <source>
        <strain evidence="2">CSCA 57</strain>
    </source>
</reference>
<feature type="region of interest" description="Disordered" evidence="1">
    <location>
        <begin position="1"/>
        <end position="26"/>
    </location>
</feature>
<comment type="caution">
    <text evidence="2">The sequence shown here is derived from an EMBL/GenBank/DDBJ whole genome shotgun (WGS) entry which is preliminary data.</text>
</comment>
<accession>A0A941ITU0</accession>
<organism evidence="2 3">
    <name type="scientific">Actinospica durhamensis</name>
    <dbReference type="NCBI Taxonomy" id="1508375"/>
    <lineage>
        <taxon>Bacteria</taxon>
        <taxon>Bacillati</taxon>
        <taxon>Actinomycetota</taxon>
        <taxon>Actinomycetes</taxon>
        <taxon>Catenulisporales</taxon>
        <taxon>Actinospicaceae</taxon>
        <taxon>Actinospica</taxon>
    </lineage>
</organism>
<feature type="region of interest" description="Disordered" evidence="1">
    <location>
        <begin position="42"/>
        <end position="66"/>
    </location>
</feature>
<dbReference type="EMBL" id="JAGSOG010000256">
    <property type="protein sequence ID" value="MBR7838092.1"/>
    <property type="molecule type" value="Genomic_DNA"/>
</dbReference>
<protein>
    <submittedName>
        <fullName evidence="2">Uncharacterized protein</fullName>
    </submittedName>
</protein>
<gene>
    <name evidence="2" type="ORF">KDL01_32770</name>
</gene>
<dbReference type="AlphaFoldDB" id="A0A941ITU0"/>
<keyword evidence="3" id="KW-1185">Reference proteome</keyword>
<evidence type="ECO:0000313" key="3">
    <source>
        <dbReference type="Proteomes" id="UP000675781"/>
    </source>
</evidence>
<sequence length="66" mass="7331">MLGSSYNAFGSGGDASGHREPATASAQRRLYHLEVLHREVEDYRHGVNRKLDRGDATTPAHRDKIV</sequence>
<name>A0A941ITU0_9ACTN</name>
<dbReference type="Proteomes" id="UP000675781">
    <property type="component" value="Unassembled WGS sequence"/>
</dbReference>
<dbReference type="RefSeq" id="WP_212532553.1">
    <property type="nucleotide sequence ID" value="NZ_JAGSOG010000256.1"/>
</dbReference>
<evidence type="ECO:0000313" key="2">
    <source>
        <dbReference type="EMBL" id="MBR7838092.1"/>
    </source>
</evidence>
<evidence type="ECO:0000256" key="1">
    <source>
        <dbReference type="SAM" id="MobiDB-lite"/>
    </source>
</evidence>